<dbReference type="Gene3D" id="1.20.140.10">
    <property type="entry name" value="Butyryl-CoA Dehydrogenase, subunit A, domain 3"/>
    <property type="match status" value="1"/>
</dbReference>
<reference evidence="14" key="2">
    <citation type="submission" date="2020-09" db="EMBL/GenBank/DDBJ databases">
        <authorList>
            <person name="Sun Q."/>
            <person name="Zhou Y."/>
        </authorList>
    </citation>
    <scope>NUCLEOTIDE SEQUENCE</scope>
    <source>
        <strain evidence="14">CGMCC 1.12919</strain>
    </source>
</reference>
<protein>
    <recommendedName>
        <fullName evidence="8">Acyl-[acyl-carrier-protein] dehydrogenase MbtN</fullName>
    </recommendedName>
    <alternativeName>
        <fullName evidence="9">Mycobactin synthase protein N</fullName>
    </alternativeName>
</protein>
<dbReference type="InterPro" id="IPR050741">
    <property type="entry name" value="Acyl-CoA_dehydrogenase"/>
</dbReference>
<dbReference type="GO" id="GO:0003995">
    <property type="term" value="F:acyl-CoA dehydrogenase activity"/>
    <property type="evidence" value="ECO:0007669"/>
    <property type="project" value="InterPro"/>
</dbReference>
<dbReference type="PROSITE" id="PS00073">
    <property type="entry name" value="ACYL_COA_DH_2"/>
    <property type="match status" value="1"/>
</dbReference>
<comment type="caution">
    <text evidence="14">The sequence shown here is derived from an EMBL/GenBank/DDBJ whole genome shotgun (WGS) entry which is preliminary data.</text>
</comment>
<dbReference type="InterPro" id="IPR009075">
    <property type="entry name" value="AcylCo_DH/oxidase_C"/>
</dbReference>
<dbReference type="RefSeq" id="WP_188608174.1">
    <property type="nucleotide sequence ID" value="NZ_BMGG01000002.1"/>
</dbReference>
<sequence length="386" mass="42476">MARPIFREEHQTFRDSVRRFYAEHVTPHRDRFEEQGYVDRGVWRKAGELGFLCMAIPEAYGGAGADRLYPAVMLEEQGRAGDSGPGFWVHSDIAAPYILAYGTEAQKRQWLPRLASGEAILGIAMSEPGAGSDLQAIRTTAVRDGGDFVINGSKTFISNGWNADLIILVCKTAPAAGAKGISLVLVETDRPGFRRGKLLKKLGLRAQDTAELYFDDLRVPADNLLGEEGKGFGYLMKELAWERMQMAILGLAVCEKAIDDAHAYATDRRVFGKAVADFQVTQFRLAELATETKVGRVFVDHCLALVTCDELDPVTAAMAKYWCTDLQGRVVDGCLQLYGGYGFVWDTPIARAYADARVQRIAGGTNEIMKQIVARALPDIIAKTRS</sequence>
<dbReference type="SUPFAM" id="SSF56645">
    <property type="entry name" value="Acyl-CoA dehydrogenase NM domain-like"/>
    <property type="match status" value="1"/>
</dbReference>
<evidence type="ECO:0000313" key="15">
    <source>
        <dbReference type="Proteomes" id="UP000637002"/>
    </source>
</evidence>
<evidence type="ECO:0000256" key="2">
    <source>
        <dbReference type="ARBA" id="ARBA00005102"/>
    </source>
</evidence>
<dbReference type="FunFam" id="1.10.540.10:FF:000009">
    <property type="entry name" value="Probable acyl-CoA dehydrogenase"/>
    <property type="match status" value="1"/>
</dbReference>
<keyword evidence="6 10" id="KW-0560">Oxidoreductase</keyword>
<reference evidence="14" key="1">
    <citation type="journal article" date="2014" name="Int. J. Syst. Evol. Microbiol.">
        <title>Complete genome sequence of Corynebacterium casei LMG S-19264T (=DSM 44701T), isolated from a smear-ripened cheese.</title>
        <authorList>
            <consortium name="US DOE Joint Genome Institute (JGI-PGF)"/>
            <person name="Walter F."/>
            <person name="Albersmeier A."/>
            <person name="Kalinowski J."/>
            <person name="Ruckert C."/>
        </authorList>
    </citation>
    <scope>NUCLEOTIDE SEQUENCE</scope>
    <source>
        <strain evidence="14">CGMCC 1.12919</strain>
    </source>
</reference>
<comment type="pathway">
    <text evidence="2">Siderophore biosynthesis; mycobactin biosynthesis.</text>
</comment>
<dbReference type="Gene3D" id="2.40.110.10">
    <property type="entry name" value="Butyryl-CoA Dehydrogenase, subunit A, domain 2"/>
    <property type="match status" value="1"/>
</dbReference>
<dbReference type="Proteomes" id="UP000637002">
    <property type="component" value="Unassembled WGS sequence"/>
</dbReference>
<feature type="domain" description="Acyl-CoA dehydrogenase/oxidase N-terminal" evidence="13">
    <location>
        <begin position="8"/>
        <end position="118"/>
    </location>
</feature>
<organism evidence="14 15">
    <name type="scientific">Chelatococcus reniformis</name>
    <dbReference type="NCBI Taxonomy" id="1494448"/>
    <lineage>
        <taxon>Bacteria</taxon>
        <taxon>Pseudomonadati</taxon>
        <taxon>Pseudomonadota</taxon>
        <taxon>Alphaproteobacteria</taxon>
        <taxon>Hyphomicrobiales</taxon>
        <taxon>Chelatococcaceae</taxon>
        <taxon>Chelatococcus</taxon>
    </lineage>
</organism>
<dbReference type="FunFam" id="2.40.110.10:FF:000002">
    <property type="entry name" value="Acyl-CoA dehydrogenase fadE12"/>
    <property type="match status" value="1"/>
</dbReference>
<dbReference type="Pfam" id="PF00441">
    <property type="entry name" value="Acyl-CoA_dh_1"/>
    <property type="match status" value="1"/>
</dbReference>
<evidence type="ECO:0000256" key="7">
    <source>
        <dbReference type="ARBA" id="ARBA00037085"/>
    </source>
</evidence>
<evidence type="ECO:0000259" key="13">
    <source>
        <dbReference type="Pfam" id="PF02771"/>
    </source>
</evidence>
<evidence type="ECO:0000259" key="12">
    <source>
        <dbReference type="Pfam" id="PF02770"/>
    </source>
</evidence>
<evidence type="ECO:0000256" key="3">
    <source>
        <dbReference type="ARBA" id="ARBA00009347"/>
    </source>
</evidence>
<comment type="function">
    <text evidence="7">Catalyzes the dehydrogenation at the alpha-beta position of ACP-bound acyl chains. This results in the introduction of a double bond in the lipidic chain, which is further transferred to the epsilon-amino group of lysine residue in the mycobactin core by MbtK.</text>
</comment>
<dbReference type="GO" id="GO:0005737">
    <property type="term" value="C:cytoplasm"/>
    <property type="evidence" value="ECO:0007669"/>
    <property type="project" value="TreeGrafter"/>
</dbReference>
<dbReference type="GO" id="GO:0033539">
    <property type="term" value="P:fatty acid beta-oxidation using acyl-CoA dehydrogenase"/>
    <property type="evidence" value="ECO:0007669"/>
    <property type="project" value="TreeGrafter"/>
</dbReference>
<feature type="domain" description="Acyl-CoA dehydrogenase/oxidase C-terminal" evidence="11">
    <location>
        <begin position="229"/>
        <end position="377"/>
    </location>
</feature>
<keyword evidence="5 10" id="KW-0274">FAD</keyword>
<feature type="domain" description="Acyl-CoA oxidase/dehydrogenase middle" evidence="12">
    <location>
        <begin position="123"/>
        <end position="216"/>
    </location>
</feature>
<name>A0A916TZE9_9HYPH</name>
<dbReference type="GO" id="GO:0050660">
    <property type="term" value="F:flavin adenine dinucleotide binding"/>
    <property type="evidence" value="ECO:0007669"/>
    <property type="project" value="InterPro"/>
</dbReference>
<comment type="similarity">
    <text evidence="3 10">Belongs to the acyl-CoA dehydrogenase family.</text>
</comment>
<evidence type="ECO:0000256" key="5">
    <source>
        <dbReference type="ARBA" id="ARBA00022827"/>
    </source>
</evidence>
<dbReference type="PANTHER" id="PTHR48083:SF20">
    <property type="entry name" value="LONG-CHAIN SPECIFIC ACYL-COA DEHYDROGENASE, MITOCHONDRIAL"/>
    <property type="match status" value="1"/>
</dbReference>
<dbReference type="PROSITE" id="PS00072">
    <property type="entry name" value="ACYL_COA_DH_1"/>
    <property type="match status" value="1"/>
</dbReference>
<dbReference type="EMBL" id="BMGG01000002">
    <property type="protein sequence ID" value="GGC54145.1"/>
    <property type="molecule type" value="Genomic_DNA"/>
</dbReference>
<keyword evidence="4 10" id="KW-0285">Flavoprotein</keyword>
<dbReference type="InterPro" id="IPR046373">
    <property type="entry name" value="Acyl-CoA_Oxase/DH_mid-dom_sf"/>
</dbReference>
<gene>
    <name evidence="14" type="ORF">GCM10010994_11340</name>
</gene>
<accession>A0A916TZE9</accession>
<dbReference type="InterPro" id="IPR037069">
    <property type="entry name" value="AcylCoA_DH/ox_N_sf"/>
</dbReference>
<dbReference type="FunFam" id="1.20.140.10:FF:000001">
    <property type="entry name" value="Acyl-CoA dehydrogenase"/>
    <property type="match status" value="1"/>
</dbReference>
<dbReference type="AlphaFoldDB" id="A0A916TZE9"/>
<keyword evidence="15" id="KW-1185">Reference proteome</keyword>
<evidence type="ECO:0000313" key="14">
    <source>
        <dbReference type="EMBL" id="GGC54145.1"/>
    </source>
</evidence>
<evidence type="ECO:0000256" key="4">
    <source>
        <dbReference type="ARBA" id="ARBA00022630"/>
    </source>
</evidence>
<evidence type="ECO:0000259" key="11">
    <source>
        <dbReference type="Pfam" id="PF00441"/>
    </source>
</evidence>
<dbReference type="InterPro" id="IPR013786">
    <property type="entry name" value="AcylCoA_DH/ox_N"/>
</dbReference>
<comment type="cofactor">
    <cofactor evidence="1 10">
        <name>FAD</name>
        <dbReference type="ChEBI" id="CHEBI:57692"/>
    </cofactor>
</comment>
<dbReference type="Gene3D" id="1.10.540.10">
    <property type="entry name" value="Acyl-CoA dehydrogenase/oxidase, N-terminal domain"/>
    <property type="match status" value="1"/>
</dbReference>
<dbReference type="InterPro" id="IPR006091">
    <property type="entry name" value="Acyl-CoA_Oxase/DH_mid-dom"/>
</dbReference>
<evidence type="ECO:0000256" key="6">
    <source>
        <dbReference type="ARBA" id="ARBA00023002"/>
    </source>
</evidence>
<dbReference type="PANTHER" id="PTHR48083">
    <property type="entry name" value="MEDIUM-CHAIN SPECIFIC ACYL-COA DEHYDROGENASE, MITOCHONDRIAL-RELATED"/>
    <property type="match status" value="1"/>
</dbReference>
<proteinExistence type="inferred from homology"/>
<evidence type="ECO:0000256" key="8">
    <source>
        <dbReference type="ARBA" id="ARBA00040394"/>
    </source>
</evidence>
<dbReference type="Pfam" id="PF02771">
    <property type="entry name" value="Acyl-CoA_dh_N"/>
    <property type="match status" value="1"/>
</dbReference>
<dbReference type="InterPro" id="IPR036250">
    <property type="entry name" value="AcylCo_DH-like_C"/>
</dbReference>
<dbReference type="InterPro" id="IPR006089">
    <property type="entry name" value="Acyl-CoA_DH_CS"/>
</dbReference>
<dbReference type="SUPFAM" id="SSF47203">
    <property type="entry name" value="Acyl-CoA dehydrogenase C-terminal domain-like"/>
    <property type="match status" value="1"/>
</dbReference>
<dbReference type="InterPro" id="IPR009100">
    <property type="entry name" value="AcylCoA_DH/oxidase_NM_dom_sf"/>
</dbReference>
<evidence type="ECO:0000256" key="9">
    <source>
        <dbReference type="ARBA" id="ARBA00042660"/>
    </source>
</evidence>
<dbReference type="Pfam" id="PF02770">
    <property type="entry name" value="Acyl-CoA_dh_M"/>
    <property type="match status" value="1"/>
</dbReference>
<evidence type="ECO:0000256" key="1">
    <source>
        <dbReference type="ARBA" id="ARBA00001974"/>
    </source>
</evidence>
<evidence type="ECO:0000256" key="10">
    <source>
        <dbReference type="RuleBase" id="RU362125"/>
    </source>
</evidence>